<dbReference type="InterPro" id="IPR022605">
    <property type="entry name" value="DUF2920"/>
</dbReference>
<evidence type="ECO:0000313" key="2">
    <source>
        <dbReference type="Proteomes" id="UP001199916"/>
    </source>
</evidence>
<accession>A0ABS8YEH8</accession>
<name>A0ABS8YEH8_9BACL</name>
<reference evidence="1 2" key="1">
    <citation type="submission" date="2021-11" db="EMBL/GenBank/DDBJ databases">
        <title>Draft genome sequence of Paenibacillus profundus YoMME, a new Gram-positive bacteria with exoelectrogenic properties.</title>
        <authorList>
            <person name="Hubenova Y."/>
            <person name="Hubenova E."/>
            <person name="Manasiev Y."/>
            <person name="Peykov S."/>
            <person name="Mitov M."/>
        </authorList>
    </citation>
    <scope>NUCLEOTIDE SEQUENCE [LARGE SCALE GENOMIC DNA]</scope>
    <source>
        <strain evidence="1 2">YoMME</strain>
    </source>
</reference>
<proteinExistence type="predicted"/>
<dbReference type="EMBL" id="JAJNBZ010000004">
    <property type="protein sequence ID" value="MCE5169324.1"/>
    <property type="molecule type" value="Genomic_DNA"/>
</dbReference>
<dbReference type="SUPFAM" id="SSF53474">
    <property type="entry name" value="alpha/beta-Hydrolases"/>
    <property type="match status" value="1"/>
</dbReference>
<gene>
    <name evidence="1" type="ORF">LQV63_08365</name>
</gene>
<comment type="caution">
    <text evidence="1">The sequence shown here is derived from an EMBL/GenBank/DDBJ whole genome shotgun (WGS) entry which is preliminary data.</text>
</comment>
<sequence>MENHYEFEISGHHNIYTNNPRKYNIYFSTPSAGVNEYTGILLLIPGYGGHSNSNIYRKMRTQFADEHNLVCVQCDYFGQEFMQQEVLEENIENFNDMSFMQAIDNINAVLFVVSILKKQSLTINYGKVILYGQSHGAYLSYLCNAFAPDLFTMLIDNSSYLYPIYLLSNRNLQVGNKVSNFHYIAADYPKENEIFYLPVLYSKFKNQCKIVSYNGSDDPMVPWDSKAKFCQNIHQCHFELITADKIDGLMFKSTAHGLGADFIYLFNHTLVHHDDLERKNELNLQTFFLQTNEHRFELNYDTDLLQFSALILSNS</sequence>
<evidence type="ECO:0000313" key="1">
    <source>
        <dbReference type="EMBL" id="MCE5169324.1"/>
    </source>
</evidence>
<protein>
    <submittedName>
        <fullName evidence="1">DUF2920 family protein</fullName>
    </submittedName>
</protein>
<keyword evidence="2" id="KW-1185">Reference proteome</keyword>
<dbReference type="Gene3D" id="3.40.50.1820">
    <property type="entry name" value="alpha/beta hydrolase"/>
    <property type="match status" value="1"/>
</dbReference>
<dbReference type="Proteomes" id="UP001199916">
    <property type="component" value="Unassembled WGS sequence"/>
</dbReference>
<dbReference type="InterPro" id="IPR029058">
    <property type="entry name" value="AB_hydrolase_fold"/>
</dbReference>
<dbReference type="Pfam" id="PF11144">
    <property type="entry name" value="DUF2920"/>
    <property type="match status" value="1"/>
</dbReference>
<dbReference type="RefSeq" id="WP_233696337.1">
    <property type="nucleotide sequence ID" value="NZ_JAJNBZ010000004.1"/>
</dbReference>
<organism evidence="1 2">
    <name type="scientific">Paenibacillus profundus</name>
    <dbReference type="NCBI Taxonomy" id="1173085"/>
    <lineage>
        <taxon>Bacteria</taxon>
        <taxon>Bacillati</taxon>
        <taxon>Bacillota</taxon>
        <taxon>Bacilli</taxon>
        <taxon>Bacillales</taxon>
        <taxon>Paenibacillaceae</taxon>
        <taxon>Paenibacillus</taxon>
    </lineage>
</organism>